<name>A0A8H4CUB1_COLGL</name>
<dbReference type="GO" id="GO:0003676">
    <property type="term" value="F:nucleic acid binding"/>
    <property type="evidence" value="ECO:0007669"/>
    <property type="project" value="InterPro"/>
</dbReference>
<accession>A0A8H4CUB1</accession>
<dbReference type="GeneID" id="69009687"/>
<dbReference type="GO" id="GO:0043137">
    <property type="term" value="P:DNA replication, removal of RNA primer"/>
    <property type="evidence" value="ECO:0007669"/>
    <property type="project" value="TreeGrafter"/>
</dbReference>
<dbReference type="InterPro" id="IPR012337">
    <property type="entry name" value="RNaseH-like_sf"/>
</dbReference>
<dbReference type="PANTHER" id="PTHR10642:SF26">
    <property type="entry name" value="RIBONUCLEASE H1"/>
    <property type="match status" value="1"/>
</dbReference>
<dbReference type="SUPFAM" id="SSF53098">
    <property type="entry name" value="Ribonuclease H-like"/>
    <property type="match status" value="2"/>
</dbReference>
<dbReference type="EMBL" id="WVTB01000013">
    <property type="protein sequence ID" value="KAF3810074.1"/>
    <property type="molecule type" value="Genomic_DNA"/>
</dbReference>
<sequence>MSPSQVIKPDPGTPPYGNSSRKRPRDSPDNLDQSSVHDTKKRMIRHPGAPPSRFPEAELTFGRFPISRSVEYNQDFSHLDITGPRGFHHIRRPRTSAPDRSSIIVAIAGACPNNGTGDAQRSSCGVYFGDSCRETRGFKVDSGPATPHTNQCAELHAAIAALDAVKPFCEKGGHWGSATSVDKQCRVTHVVVKSHSSYIVEAVGGGKRGQSPYMKTWMANGFICCDELMMPPQQASVQRITDMMLSNSTATHSDHETCFVPGTNFLCLAARFPDSYADVYQGDLAFLESPGPAIDPNGGRFVHRRCYRQDPGTLRRASHCDSLIIAVESAYSANGPNKSAIGVFFGPNNPFNLSLAVPTMYHVQEGGEKLLLRHTKHRAELHAVIAALSSLIPLIDQGQPAEDAANGSVPTTLKHVIIQTASEYIVDTTCGTEARRSLVLHYASEAGKSDRGCLDHGHLWQQLRELMETSLRCAVVQFWHVPRDQNLEARTHWRIWAWETPLPIYR</sequence>
<dbReference type="PANTHER" id="PTHR10642">
    <property type="entry name" value="RIBONUCLEASE H1"/>
    <property type="match status" value="1"/>
</dbReference>
<feature type="region of interest" description="Disordered" evidence="1">
    <location>
        <begin position="1"/>
        <end position="57"/>
    </location>
</feature>
<reference evidence="2" key="1">
    <citation type="journal article" date="2020" name="Phytopathology">
        <title>Genome sequence and comparative analysis of Colletotrichum gloeosporioides isolated from Liriodendron leaves.</title>
        <authorList>
            <person name="Fu F.F."/>
            <person name="Hao Z."/>
            <person name="Wang P."/>
            <person name="Lu Y."/>
            <person name="Xue L.J."/>
            <person name="Wei G."/>
            <person name="Tian Y."/>
            <person name="Baishi H."/>
            <person name="Xu H."/>
            <person name="Shi J."/>
            <person name="Cheng T."/>
            <person name="Wang G."/>
            <person name="Yi Y."/>
            <person name="Chen J."/>
        </authorList>
    </citation>
    <scope>NUCLEOTIDE SEQUENCE</scope>
    <source>
        <strain evidence="2">Lc1</strain>
    </source>
</reference>
<dbReference type="AlphaFoldDB" id="A0A8H4CUB1"/>
<protein>
    <recommendedName>
        <fullName evidence="4">RNase H type-1 domain-containing protein</fullName>
    </recommendedName>
</protein>
<proteinExistence type="predicted"/>
<organism evidence="2 3">
    <name type="scientific">Colletotrichum gloeosporioides</name>
    <name type="common">Anthracnose fungus</name>
    <name type="synonym">Glomerella cingulata</name>
    <dbReference type="NCBI Taxonomy" id="474922"/>
    <lineage>
        <taxon>Eukaryota</taxon>
        <taxon>Fungi</taxon>
        <taxon>Dikarya</taxon>
        <taxon>Ascomycota</taxon>
        <taxon>Pezizomycotina</taxon>
        <taxon>Sordariomycetes</taxon>
        <taxon>Hypocreomycetidae</taxon>
        <taxon>Glomerellales</taxon>
        <taxon>Glomerellaceae</taxon>
        <taxon>Colletotrichum</taxon>
        <taxon>Colletotrichum gloeosporioides species complex</taxon>
    </lineage>
</organism>
<dbReference type="Gene3D" id="3.30.420.10">
    <property type="entry name" value="Ribonuclease H-like superfamily/Ribonuclease H"/>
    <property type="match status" value="2"/>
</dbReference>
<evidence type="ECO:0008006" key="4">
    <source>
        <dbReference type="Google" id="ProtNLM"/>
    </source>
</evidence>
<comment type="caution">
    <text evidence="2">The sequence shown here is derived from an EMBL/GenBank/DDBJ whole genome shotgun (WGS) entry which is preliminary data.</text>
</comment>
<evidence type="ECO:0000313" key="3">
    <source>
        <dbReference type="Proteomes" id="UP000613401"/>
    </source>
</evidence>
<reference evidence="2" key="2">
    <citation type="submission" date="2020-03" db="EMBL/GenBank/DDBJ databases">
        <authorList>
            <person name="Fu F.-F."/>
            <person name="Chen J."/>
        </authorList>
    </citation>
    <scope>NUCLEOTIDE SEQUENCE</scope>
    <source>
        <strain evidence="2">Lc1</strain>
    </source>
</reference>
<keyword evidence="3" id="KW-1185">Reference proteome</keyword>
<gene>
    <name evidence="2" type="ORF">GCG54_00002525</name>
</gene>
<evidence type="ECO:0000256" key="1">
    <source>
        <dbReference type="SAM" id="MobiDB-lite"/>
    </source>
</evidence>
<dbReference type="Proteomes" id="UP000613401">
    <property type="component" value="Unassembled WGS sequence"/>
</dbReference>
<dbReference type="GO" id="GO:0004523">
    <property type="term" value="F:RNA-DNA hybrid ribonuclease activity"/>
    <property type="evidence" value="ECO:0007669"/>
    <property type="project" value="TreeGrafter"/>
</dbReference>
<evidence type="ECO:0000313" key="2">
    <source>
        <dbReference type="EMBL" id="KAF3810074.1"/>
    </source>
</evidence>
<dbReference type="InterPro" id="IPR050092">
    <property type="entry name" value="RNase_H"/>
</dbReference>
<dbReference type="RefSeq" id="XP_045269233.1">
    <property type="nucleotide sequence ID" value="XM_045402615.1"/>
</dbReference>
<dbReference type="InterPro" id="IPR036397">
    <property type="entry name" value="RNaseH_sf"/>
</dbReference>